<organism evidence="1 2">
    <name type="scientific">Necator americanus</name>
    <name type="common">Human hookworm</name>
    <dbReference type="NCBI Taxonomy" id="51031"/>
    <lineage>
        <taxon>Eukaryota</taxon>
        <taxon>Metazoa</taxon>
        <taxon>Ecdysozoa</taxon>
        <taxon>Nematoda</taxon>
        <taxon>Chromadorea</taxon>
        <taxon>Rhabditida</taxon>
        <taxon>Rhabditina</taxon>
        <taxon>Rhabditomorpha</taxon>
        <taxon>Strongyloidea</taxon>
        <taxon>Ancylostomatidae</taxon>
        <taxon>Bunostominae</taxon>
        <taxon>Necator</taxon>
    </lineage>
</organism>
<evidence type="ECO:0000313" key="1">
    <source>
        <dbReference type="EMBL" id="KAK6742215.1"/>
    </source>
</evidence>
<comment type="caution">
    <text evidence="1">The sequence shown here is derived from an EMBL/GenBank/DDBJ whole genome shotgun (WGS) entry which is preliminary data.</text>
</comment>
<proteinExistence type="predicted"/>
<keyword evidence="2" id="KW-1185">Reference proteome</keyword>
<name>A0ABR1CXL4_NECAM</name>
<protein>
    <submittedName>
        <fullName evidence="1">Uncharacterized protein</fullName>
    </submittedName>
</protein>
<dbReference type="Proteomes" id="UP001303046">
    <property type="component" value="Unassembled WGS sequence"/>
</dbReference>
<reference evidence="1 2" key="1">
    <citation type="submission" date="2023-08" db="EMBL/GenBank/DDBJ databases">
        <title>A Necator americanus chromosomal reference genome.</title>
        <authorList>
            <person name="Ilik V."/>
            <person name="Petrzelkova K.J."/>
            <person name="Pardy F."/>
            <person name="Fuh T."/>
            <person name="Niatou-Singa F.S."/>
            <person name="Gouil Q."/>
            <person name="Baker L."/>
            <person name="Ritchie M.E."/>
            <person name="Jex A.R."/>
            <person name="Gazzola D."/>
            <person name="Li H."/>
            <person name="Toshio Fujiwara R."/>
            <person name="Zhan B."/>
            <person name="Aroian R.V."/>
            <person name="Pafco B."/>
            <person name="Schwarz E.M."/>
        </authorList>
    </citation>
    <scope>NUCLEOTIDE SEQUENCE [LARGE SCALE GENOMIC DNA]</scope>
    <source>
        <strain evidence="1 2">Aroian</strain>
        <tissue evidence="1">Whole animal</tissue>
    </source>
</reference>
<evidence type="ECO:0000313" key="2">
    <source>
        <dbReference type="Proteomes" id="UP001303046"/>
    </source>
</evidence>
<gene>
    <name evidence="1" type="primary">Necator_chrIII.g10603</name>
    <name evidence="1" type="ORF">RB195_009838</name>
</gene>
<accession>A0ABR1CXL4</accession>
<sequence>MLKNGGSYERDIQQRCAKATFAFNSSAKYLWSIPIANDVKLRIYLSASRPIMMYDSETCAAPSTVMEKLDCTEKKLVRRMLSYF</sequence>
<dbReference type="EMBL" id="JAVFWL010000003">
    <property type="protein sequence ID" value="KAK6742215.1"/>
    <property type="molecule type" value="Genomic_DNA"/>
</dbReference>